<feature type="chain" id="PRO_5017208118" evidence="1">
    <location>
        <begin position="29"/>
        <end position="104"/>
    </location>
</feature>
<accession>A0A398ABG6</accession>
<gene>
    <name evidence="2" type="ORF">BRARA_B01904</name>
</gene>
<evidence type="ECO:0000313" key="3">
    <source>
        <dbReference type="Proteomes" id="UP000264353"/>
    </source>
</evidence>
<feature type="signal peptide" evidence="1">
    <location>
        <begin position="1"/>
        <end position="28"/>
    </location>
</feature>
<evidence type="ECO:0000256" key="1">
    <source>
        <dbReference type="SAM" id="SignalP"/>
    </source>
</evidence>
<protein>
    <submittedName>
        <fullName evidence="2">Uncharacterized protein</fullName>
    </submittedName>
</protein>
<dbReference type="AlphaFoldDB" id="A0A398ABG6"/>
<organism evidence="2 3">
    <name type="scientific">Brassica campestris</name>
    <name type="common">Field mustard</name>
    <dbReference type="NCBI Taxonomy" id="3711"/>
    <lineage>
        <taxon>Eukaryota</taxon>
        <taxon>Viridiplantae</taxon>
        <taxon>Streptophyta</taxon>
        <taxon>Embryophyta</taxon>
        <taxon>Tracheophyta</taxon>
        <taxon>Spermatophyta</taxon>
        <taxon>Magnoliopsida</taxon>
        <taxon>eudicotyledons</taxon>
        <taxon>Gunneridae</taxon>
        <taxon>Pentapetalae</taxon>
        <taxon>rosids</taxon>
        <taxon>malvids</taxon>
        <taxon>Brassicales</taxon>
        <taxon>Brassicaceae</taxon>
        <taxon>Brassiceae</taxon>
        <taxon>Brassica</taxon>
    </lineage>
</organism>
<evidence type="ECO:0000313" key="2">
    <source>
        <dbReference type="EMBL" id="RID74825.1"/>
    </source>
</evidence>
<sequence length="104" mass="11579">MPRLRRSPCLLLAVLFLCIHGLVHVVRAQNRTRATTHPDEARALNSIFATWKIRASNEWNISGELCSGAAIDNVSIDDGAYNPMIKCTCTFANSTCRITALFMR</sequence>
<proteinExistence type="predicted"/>
<dbReference type="Proteomes" id="UP000264353">
    <property type="component" value="Chromosome A2"/>
</dbReference>
<keyword evidence="1" id="KW-0732">Signal</keyword>
<dbReference type="EMBL" id="CM010629">
    <property type="protein sequence ID" value="RID74825.1"/>
    <property type="molecule type" value="Genomic_DNA"/>
</dbReference>
<reference evidence="2 3" key="1">
    <citation type="submission" date="2018-06" db="EMBL/GenBank/DDBJ databases">
        <title>WGS assembly of Brassica rapa FPsc.</title>
        <authorList>
            <person name="Bowman J."/>
            <person name="Kohchi T."/>
            <person name="Yamato K."/>
            <person name="Jenkins J."/>
            <person name="Shu S."/>
            <person name="Ishizaki K."/>
            <person name="Yamaoka S."/>
            <person name="Nishihama R."/>
            <person name="Nakamura Y."/>
            <person name="Berger F."/>
            <person name="Adam C."/>
            <person name="Aki S."/>
            <person name="Althoff F."/>
            <person name="Araki T."/>
            <person name="Arteaga-Vazquez M."/>
            <person name="Balasubrmanian S."/>
            <person name="Bauer D."/>
            <person name="Boehm C."/>
            <person name="Briginshaw L."/>
            <person name="Caballero-Perez J."/>
            <person name="Catarino B."/>
            <person name="Chen F."/>
            <person name="Chiyoda S."/>
            <person name="Chovatia M."/>
            <person name="Davies K."/>
            <person name="Delmans M."/>
            <person name="Demura T."/>
            <person name="Dierschke T."/>
            <person name="Dolan L."/>
            <person name="Dorantes-Acosta A."/>
            <person name="Eklund D."/>
            <person name="Florent S."/>
            <person name="Flores-Sandoval E."/>
            <person name="Fujiyama A."/>
            <person name="Fukuzawa H."/>
            <person name="Galik B."/>
            <person name="Grimanelli D."/>
            <person name="Grimwood J."/>
            <person name="Grossniklaus U."/>
            <person name="Hamada T."/>
            <person name="Haseloff J."/>
            <person name="Hetherington A."/>
            <person name="Higo A."/>
            <person name="Hirakawa Y."/>
            <person name="Hundley H."/>
            <person name="Ikeda Y."/>
            <person name="Inoue K."/>
            <person name="Inoue S."/>
            <person name="Ishida S."/>
            <person name="Jia Q."/>
            <person name="Kakita M."/>
            <person name="Kanazawa T."/>
            <person name="Kawai Y."/>
            <person name="Kawashima T."/>
            <person name="Kennedy M."/>
            <person name="Kinose K."/>
            <person name="Kinoshita T."/>
            <person name="Kohara Y."/>
            <person name="Koide E."/>
            <person name="Komatsu K."/>
            <person name="Kopischke S."/>
            <person name="Kubo M."/>
            <person name="Kyozuka J."/>
            <person name="Lagercrantz U."/>
            <person name="Lin S."/>
            <person name="Lindquist E."/>
            <person name="Lipzen A."/>
            <person name="Lu C."/>
            <person name="Luna E."/>
            <person name="Martienssen R."/>
            <person name="Minamino N."/>
            <person name="Mizutani M."/>
            <person name="Mizutani M."/>
            <person name="Mochizuki N."/>
            <person name="Monte I."/>
            <person name="Mosher R."/>
            <person name="Nagasaki H."/>
            <person name="Nakagami H."/>
            <person name="Naramoto S."/>
            <person name="Nishitani K."/>
            <person name="Ohtani M."/>
            <person name="Okamoto T."/>
            <person name="Okumura M."/>
            <person name="Phillips J."/>
            <person name="Pollak B."/>
            <person name="Reinders A."/>
            <person name="Roevekamp M."/>
            <person name="Sano R."/>
            <person name="Sawa S."/>
            <person name="Schmid M."/>
            <person name="Shirakawa M."/>
            <person name="Solano R."/>
            <person name="Spunde A."/>
            <person name="Suetsugu N."/>
            <person name="Sugano S."/>
            <person name="Sugiyama A."/>
            <person name="Sun R."/>
            <person name="Suzuki Y."/>
            <person name="Takenaka M."/>
            <person name="Takezawa D."/>
            <person name="Tomogane H."/>
            <person name="Tsuzuki M."/>
            <person name="Ueda T."/>
            <person name="Umeda M."/>
            <person name="Ward J."/>
            <person name="Watanabe Y."/>
            <person name="Yazaki K."/>
            <person name="Yokoyama R."/>
            <person name="Yoshitake Y."/>
            <person name="Yotsui I."/>
            <person name="Zachgo S."/>
            <person name="Schmutz J."/>
        </authorList>
    </citation>
    <scope>NUCLEOTIDE SEQUENCE [LARGE SCALE GENOMIC DNA]</scope>
    <source>
        <strain evidence="3">cv. B-3</strain>
    </source>
</reference>
<name>A0A398ABG6_BRACM</name>